<dbReference type="Proteomes" id="UP000677152">
    <property type="component" value="Chromosome"/>
</dbReference>
<evidence type="ECO:0000313" key="3">
    <source>
        <dbReference type="Proteomes" id="UP000677152"/>
    </source>
</evidence>
<feature type="transmembrane region" description="Helical" evidence="1">
    <location>
        <begin position="32"/>
        <end position="52"/>
    </location>
</feature>
<name>A0AA45L8Q4_9PSEU</name>
<evidence type="ECO:0000313" key="2">
    <source>
        <dbReference type="EMBL" id="QUF05694.1"/>
    </source>
</evidence>
<protein>
    <submittedName>
        <fullName evidence="2">Uncharacterized protein</fullName>
    </submittedName>
</protein>
<dbReference type="AlphaFoldDB" id="A0AA45L8Q4"/>
<dbReference type="RefSeq" id="WP_015801570.1">
    <property type="nucleotide sequence ID" value="NZ_BAAATP010000001.1"/>
</dbReference>
<keyword evidence="1" id="KW-1133">Transmembrane helix</keyword>
<evidence type="ECO:0000256" key="1">
    <source>
        <dbReference type="SAM" id="Phobius"/>
    </source>
</evidence>
<reference evidence="2" key="1">
    <citation type="submission" date="2021-04" db="EMBL/GenBank/DDBJ databases">
        <title>Genomic sequence of Actinosynnema pretiosum subsp. pretiosum ATCC 31280 (C-14919).</title>
        <authorList>
            <person name="Bai L."/>
            <person name="Wang X."/>
            <person name="Xiao Y."/>
        </authorList>
    </citation>
    <scope>NUCLEOTIDE SEQUENCE</scope>
    <source>
        <strain evidence="2">ATCC 31280</strain>
    </source>
</reference>
<sequence>MPWVRQHRRHVPGSWFRTTTVHPHHRRRAGSLPLIPVAIGAVVAILVLLLIIF</sequence>
<accession>A0AA45L8Q4</accession>
<gene>
    <name evidence="2" type="ORF">KCV87_06285</name>
</gene>
<dbReference type="EMBL" id="CP073249">
    <property type="protein sequence ID" value="QUF05694.1"/>
    <property type="molecule type" value="Genomic_DNA"/>
</dbReference>
<proteinExistence type="predicted"/>
<keyword evidence="1" id="KW-0812">Transmembrane</keyword>
<organism evidence="2 3">
    <name type="scientific">Actinosynnema pretiosum subsp. pretiosum</name>
    <dbReference type="NCBI Taxonomy" id="103721"/>
    <lineage>
        <taxon>Bacteria</taxon>
        <taxon>Bacillati</taxon>
        <taxon>Actinomycetota</taxon>
        <taxon>Actinomycetes</taxon>
        <taxon>Pseudonocardiales</taxon>
        <taxon>Pseudonocardiaceae</taxon>
        <taxon>Actinosynnema</taxon>
    </lineage>
</organism>
<keyword evidence="1" id="KW-0472">Membrane</keyword>